<organism evidence="7 8">
    <name type="scientific">Takifugu rubripes</name>
    <name type="common">Japanese pufferfish</name>
    <name type="synonym">Fugu rubripes</name>
    <dbReference type="NCBI Taxonomy" id="31033"/>
    <lineage>
        <taxon>Eukaryota</taxon>
        <taxon>Metazoa</taxon>
        <taxon>Chordata</taxon>
        <taxon>Craniata</taxon>
        <taxon>Vertebrata</taxon>
        <taxon>Euteleostomi</taxon>
        <taxon>Actinopterygii</taxon>
        <taxon>Neopterygii</taxon>
        <taxon>Teleostei</taxon>
        <taxon>Neoteleostei</taxon>
        <taxon>Acanthomorphata</taxon>
        <taxon>Eupercaria</taxon>
        <taxon>Tetraodontiformes</taxon>
        <taxon>Tetradontoidea</taxon>
        <taxon>Tetraodontidae</taxon>
        <taxon>Takifugu</taxon>
    </lineage>
</organism>
<evidence type="ECO:0000256" key="6">
    <source>
        <dbReference type="ARBA" id="ARBA00023157"/>
    </source>
</evidence>
<name>A0A674NGY4_TAKRU</name>
<reference evidence="7 8" key="1">
    <citation type="journal article" date="2011" name="Genome Biol. Evol.">
        <title>Integration of the genetic map and genome assembly of fugu facilitates insights into distinct features of genome evolution in teleosts and mammals.</title>
        <authorList>
            <person name="Kai W."/>
            <person name="Kikuchi K."/>
            <person name="Tohari S."/>
            <person name="Chew A.K."/>
            <person name="Tay A."/>
            <person name="Fujiwara A."/>
            <person name="Hosoya S."/>
            <person name="Suetake H."/>
            <person name="Naruse K."/>
            <person name="Brenner S."/>
            <person name="Suzuki Y."/>
            <person name="Venkatesh B."/>
        </authorList>
    </citation>
    <scope>NUCLEOTIDE SEQUENCE [LARGE SCALE GENOMIC DNA]</scope>
</reference>
<dbReference type="PANTHER" id="PTHR10912">
    <property type="entry name" value="ADP-RIBOSYL CYCLASE"/>
    <property type="match status" value="1"/>
</dbReference>
<dbReference type="GO" id="GO:0061809">
    <property type="term" value="F:NAD+ nucleosidase activity, cyclic ADP-ribose generating"/>
    <property type="evidence" value="ECO:0007669"/>
    <property type="project" value="UniProtKB-EC"/>
</dbReference>
<gene>
    <name evidence="7" type="primary">LOC105418447</name>
</gene>
<dbReference type="Proteomes" id="UP000005226">
    <property type="component" value="Chromosome 10"/>
</dbReference>
<comment type="similarity">
    <text evidence="1">Belongs to the ADP-ribosyl cyclase family.</text>
</comment>
<keyword evidence="5" id="KW-0520">NAD</keyword>
<dbReference type="InParanoid" id="A0A674NGY4"/>
<dbReference type="GO" id="GO:0030890">
    <property type="term" value="P:positive regulation of B cell proliferation"/>
    <property type="evidence" value="ECO:0007669"/>
    <property type="project" value="TreeGrafter"/>
</dbReference>
<evidence type="ECO:0000256" key="5">
    <source>
        <dbReference type="ARBA" id="ARBA00023027"/>
    </source>
</evidence>
<dbReference type="GO" id="GO:0005886">
    <property type="term" value="C:plasma membrane"/>
    <property type="evidence" value="ECO:0007669"/>
    <property type="project" value="TreeGrafter"/>
</dbReference>
<dbReference type="PANTHER" id="PTHR10912:SF9">
    <property type="entry name" value="ADP-RIBOSYL CYCLASE_CYCLIC ADP-RIBOSE HYDROLASE"/>
    <property type="match status" value="1"/>
</dbReference>
<evidence type="ECO:0000256" key="4">
    <source>
        <dbReference type="ARBA" id="ARBA00022801"/>
    </source>
</evidence>
<evidence type="ECO:0000256" key="2">
    <source>
        <dbReference type="ARBA" id="ARBA00011982"/>
    </source>
</evidence>
<dbReference type="EC" id="3.2.2.6" evidence="2"/>
<dbReference type="Ensembl" id="ENSTRUT00000068707.1">
    <property type="protein sequence ID" value="ENSTRUP00000073050.1"/>
    <property type="gene ID" value="ENSTRUG00000013443.3"/>
</dbReference>
<dbReference type="InterPro" id="IPR003193">
    <property type="entry name" value="ADP-ribosyl_cyclase"/>
</dbReference>
<evidence type="ECO:0000256" key="1">
    <source>
        <dbReference type="ARBA" id="ARBA00005406"/>
    </source>
</evidence>
<dbReference type="Gene3D" id="3.40.50.720">
    <property type="entry name" value="NAD(P)-binding Rossmann-like Domain"/>
    <property type="match status" value="1"/>
</dbReference>
<reference evidence="7" key="3">
    <citation type="submission" date="2025-09" db="UniProtKB">
        <authorList>
            <consortium name="Ensembl"/>
        </authorList>
    </citation>
    <scope>IDENTIFICATION</scope>
</reference>
<evidence type="ECO:0000313" key="7">
    <source>
        <dbReference type="Ensembl" id="ENSTRUP00000073050.1"/>
    </source>
</evidence>
<proteinExistence type="inferred from homology"/>
<dbReference type="Pfam" id="PF02267">
    <property type="entry name" value="Rib_hydrolayse"/>
    <property type="match status" value="1"/>
</dbReference>
<dbReference type="Gene3D" id="1.20.82.10">
    <property type="entry name" value="ADP Ribosyl Cyclase, Chain A, domain 1"/>
    <property type="match status" value="2"/>
</dbReference>
<evidence type="ECO:0000256" key="3">
    <source>
        <dbReference type="ARBA" id="ARBA00022679"/>
    </source>
</evidence>
<keyword evidence="6" id="KW-1015">Disulfide bond</keyword>
<evidence type="ECO:0000313" key="8">
    <source>
        <dbReference type="Proteomes" id="UP000005226"/>
    </source>
</evidence>
<reference evidence="7" key="2">
    <citation type="submission" date="2025-08" db="UniProtKB">
        <authorList>
            <consortium name="Ensembl"/>
        </authorList>
    </citation>
    <scope>IDENTIFICATION</scope>
</reference>
<protein>
    <recommendedName>
        <fullName evidence="2">ADP-ribosyl cyclase/cyclic ADP-ribose hydrolase</fullName>
        <ecNumber evidence="2">3.2.2.6</ecNumber>
    </recommendedName>
</protein>
<keyword evidence="8" id="KW-1185">Reference proteome</keyword>
<dbReference type="GO" id="GO:0016849">
    <property type="term" value="F:phosphorus-oxygen lyase activity"/>
    <property type="evidence" value="ECO:0007669"/>
    <property type="project" value="TreeGrafter"/>
</dbReference>
<keyword evidence="3" id="KW-0808">Transferase</keyword>
<dbReference type="SUPFAM" id="SSF52309">
    <property type="entry name" value="N-(deoxy)ribosyltransferase-like"/>
    <property type="match status" value="2"/>
</dbReference>
<sequence>MFYAMAQAWALPCGRFLFWSKTKTFVQTFVAALRYFWTLEDTLAGYMFNDLLWCGQEDSDGFDFGSCPGWSACERHPVYSLWCRASQNFAEMACGNVTVLLNGSVVDAFNRESMFGSVELDSLDPCRVDHVNIKVVTDRDGPFMSDCETIWSTFEQAYVGRDPRKIPKDAYNPLFQVAPITTPRDKTMFWSKTERVVHAYNDKTKCFVTMEDTLLGSVLNNLSWCGKEGSSETFTSGCPDWNACKDNKYNPVRSFWTQGSAKFAEAACGDATVMLDGSIATPFNTSSFFAMYEVPNLNSAKVRKLTVVLVTATTPVSECANESLDELRRKLDSNIIYECKEVSETRINECASNNNISCTDCW</sequence>
<accession>A0A674NGY4</accession>
<dbReference type="AlphaFoldDB" id="A0A674NGY4"/>
<keyword evidence="4" id="KW-0378">Hydrolase</keyword>
<dbReference type="GO" id="GO:0016740">
    <property type="term" value="F:transferase activity"/>
    <property type="evidence" value="ECO:0007669"/>
    <property type="project" value="UniProtKB-KW"/>
</dbReference>
<dbReference type="GeneTree" id="ENSGT00390000017291"/>